<name>A0ACD3A4H4_9AGAR</name>
<proteinExistence type="predicted"/>
<keyword evidence="2" id="KW-1185">Reference proteome</keyword>
<organism evidence="1 2">
    <name type="scientific">Pluteus cervinus</name>
    <dbReference type="NCBI Taxonomy" id="181527"/>
    <lineage>
        <taxon>Eukaryota</taxon>
        <taxon>Fungi</taxon>
        <taxon>Dikarya</taxon>
        <taxon>Basidiomycota</taxon>
        <taxon>Agaricomycotina</taxon>
        <taxon>Agaricomycetes</taxon>
        <taxon>Agaricomycetidae</taxon>
        <taxon>Agaricales</taxon>
        <taxon>Pluteineae</taxon>
        <taxon>Pluteaceae</taxon>
        <taxon>Pluteus</taxon>
    </lineage>
</organism>
<gene>
    <name evidence="1" type="ORF">BDN72DRAFT_883605</name>
</gene>
<reference evidence="1 2" key="1">
    <citation type="journal article" date="2019" name="Nat. Ecol. Evol.">
        <title>Megaphylogeny resolves global patterns of mushroom evolution.</title>
        <authorList>
            <person name="Varga T."/>
            <person name="Krizsan K."/>
            <person name="Foldi C."/>
            <person name="Dima B."/>
            <person name="Sanchez-Garcia M."/>
            <person name="Sanchez-Ramirez S."/>
            <person name="Szollosi G.J."/>
            <person name="Szarkandi J.G."/>
            <person name="Papp V."/>
            <person name="Albert L."/>
            <person name="Andreopoulos W."/>
            <person name="Angelini C."/>
            <person name="Antonin V."/>
            <person name="Barry K.W."/>
            <person name="Bougher N.L."/>
            <person name="Buchanan P."/>
            <person name="Buyck B."/>
            <person name="Bense V."/>
            <person name="Catcheside P."/>
            <person name="Chovatia M."/>
            <person name="Cooper J."/>
            <person name="Damon W."/>
            <person name="Desjardin D."/>
            <person name="Finy P."/>
            <person name="Geml J."/>
            <person name="Haridas S."/>
            <person name="Hughes K."/>
            <person name="Justo A."/>
            <person name="Karasinski D."/>
            <person name="Kautmanova I."/>
            <person name="Kiss B."/>
            <person name="Kocsube S."/>
            <person name="Kotiranta H."/>
            <person name="LaButti K.M."/>
            <person name="Lechner B.E."/>
            <person name="Liimatainen K."/>
            <person name="Lipzen A."/>
            <person name="Lukacs Z."/>
            <person name="Mihaltcheva S."/>
            <person name="Morgado L.N."/>
            <person name="Niskanen T."/>
            <person name="Noordeloos M.E."/>
            <person name="Ohm R.A."/>
            <person name="Ortiz-Santana B."/>
            <person name="Ovrebo C."/>
            <person name="Racz N."/>
            <person name="Riley R."/>
            <person name="Savchenko A."/>
            <person name="Shiryaev A."/>
            <person name="Soop K."/>
            <person name="Spirin V."/>
            <person name="Szebenyi C."/>
            <person name="Tomsovsky M."/>
            <person name="Tulloss R.E."/>
            <person name="Uehling J."/>
            <person name="Grigoriev I.V."/>
            <person name="Vagvolgyi C."/>
            <person name="Papp T."/>
            <person name="Martin F.M."/>
            <person name="Miettinen O."/>
            <person name="Hibbett D.S."/>
            <person name="Nagy L.G."/>
        </authorList>
    </citation>
    <scope>NUCLEOTIDE SEQUENCE [LARGE SCALE GENOMIC DNA]</scope>
    <source>
        <strain evidence="1 2">NL-1719</strain>
    </source>
</reference>
<accession>A0ACD3A4H4</accession>
<sequence length="403" mass="44938">MSMPQVDVSQHEYLISALAATTISGAPSPTYIDAIPLEILQEIFALSVLKGHWLQPHPPGHLPKFDRSALMVASVSKTWRSIALSLPELWTTMAVYDPSAMAIEKVQLYLSRAGDVAPFSLYLTQHRGVGYGGTRDMDEKIEEANNTKEIINLWFTHVERWGSIYFEFNADGLPSMLEKASPEQLRNLRDVGFSTTFQSSTGFKEFWDNIHTSPNLRSIFCGHTPPPGYLLSAPLNQLTRVTLHSASLTELCQVFRGCPLLEHLTILGVTIDTARPTKPIVVQHLQSLHFDDAGLKTLAIILEVLTTPSLRDLALYNMPEGMPQGVLKRFLARSQCSLRTLLLRESWHYEAFGILYMAELGDNGVGYLDELEKLSCQCSINCFISFFYVVGEGLATASLPHNH</sequence>
<evidence type="ECO:0000313" key="2">
    <source>
        <dbReference type="Proteomes" id="UP000308600"/>
    </source>
</evidence>
<evidence type="ECO:0000313" key="1">
    <source>
        <dbReference type="EMBL" id="TFK60431.1"/>
    </source>
</evidence>
<dbReference type="Proteomes" id="UP000308600">
    <property type="component" value="Unassembled WGS sequence"/>
</dbReference>
<protein>
    <submittedName>
        <fullName evidence="1">Uncharacterized protein</fullName>
    </submittedName>
</protein>
<dbReference type="EMBL" id="ML208776">
    <property type="protein sequence ID" value="TFK60431.1"/>
    <property type="molecule type" value="Genomic_DNA"/>
</dbReference>